<feature type="region of interest" description="Disordered" evidence="5">
    <location>
        <begin position="219"/>
        <end position="241"/>
    </location>
</feature>
<dbReference type="Gene3D" id="3.40.50.300">
    <property type="entry name" value="P-loop containing nucleotide triphosphate hydrolases"/>
    <property type="match status" value="1"/>
</dbReference>
<accession>A0ABR3ITQ0</accession>
<evidence type="ECO:0000256" key="4">
    <source>
        <dbReference type="RuleBase" id="RU003330"/>
    </source>
</evidence>
<dbReference type="EMBL" id="JASNQZ010000015">
    <property type="protein sequence ID" value="KAL0946590.1"/>
    <property type="molecule type" value="Genomic_DNA"/>
</dbReference>
<dbReference type="InterPro" id="IPR006259">
    <property type="entry name" value="Adenyl_kin_sub"/>
</dbReference>
<dbReference type="CDD" id="cd01428">
    <property type="entry name" value="ADK"/>
    <property type="match status" value="1"/>
</dbReference>
<evidence type="ECO:0000256" key="3">
    <source>
        <dbReference type="ARBA" id="ARBA00022777"/>
    </source>
</evidence>
<name>A0ABR3ITQ0_9AGAR</name>
<reference evidence="8" key="1">
    <citation type="submission" date="2024-06" db="EMBL/GenBank/DDBJ databases">
        <title>Multi-omics analyses provide insights into the biosynthesis of the anticancer antibiotic pleurotin in Hohenbuehelia grisea.</title>
        <authorList>
            <person name="Weaver J.A."/>
            <person name="Alberti F."/>
        </authorList>
    </citation>
    <scope>NUCLEOTIDE SEQUENCE [LARGE SCALE GENOMIC DNA]</scope>
    <source>
        <strain evidence="8">T-177</strain>
    </source>
</reference>
<sequence length="354" mass="39511">MQSLRIARSTPATRAKRRLVAQHPIPSQSIVPPNAIATCSRARTFTASSASRKALPFFLNTFHGASEQADRERDAAGVLRMIMFGKPGAGKGTLSARLVQKYDILTLSTGDLLRQHIAERTPVGLQAEEIVAQGGLLPDELMLKVVTSRLDLIHNRHWILDGFPRTLGQGKLFDAHLKKQGTPLSLVVNLNVPDDVILSRISDRWVHLPSGRVYNLSYNRPKVDGHDDETGEPLTKRPDDNPEVFARRLTQFYASTSPLLAYYDQQASMRNSRGSASKHHPNQHPHQLSLERPLQLKVETLSGTTSDEIWPLLETTVKAAFPTLRERIDVRRKHSLSDALLGWEGPSVRMGERE</sequence>
<comment type="similarity">
    <text evidence="4">Belongs to the adenylate kinase family.</text>
</comment>
<evidence type="ECO:0000313" key="8">
    <source>
        <dbReference type="Proteomes" id="UP001556367"/>
    </source>
</evidence>
<dbReference type="Pfam" id="PF00406">
    <property type="entry name" value="ADK"/>
    <property type="match status" value="1"/>
</dbReference>
<evidence type="ECO:0000256" key="2">
    <source>
        <dbReference type="ARBA" id="ARBA00022741"/>
    </source>
</evidence>
<evidence type="ECO:0000256" key="5">
    <source>
        <dbReference type="SAM" id="MobiDB-lite"/>
    </source>
</evidence>
<dbReference type="Pfam" id="PF05191">
    <property type="entry name" value="ADK_lid"/>
    <property type="match status" value="1"/>
</dbReference>
<dbReference type="InterPro" id="IPR007862">
    <property type="entry name" value="Adenylate_kinase_lid-dom"/>
</dbReference>
<dbReference type="InterPro" id="IPR033690">
    <property type="entry name" value="Adenylat_kinase_CS"/>
</dbReference>
<comment type="caution">
    <text evidence="7">The sequence shown here is derived from an EMBL/GenBank/DDBJ whole genome shotgun (WGS) entry which is preliminary data.</text>
</comment>
<evidence type="ECO:0000313" key="7">
    <source>
        <dbReference type="EMBL" id="KAL0946590.1"/>
    </source>
</evidence>
<proteinExistence type="inferred from homology"/>
<dbReference type="PROSITE" id="PS00113">
    <property type="entry name" value="ADENYLATE_KINASE"/>
    <property type="match status" value="1"/>
</dbReference>
<protein>
    <recommendedName>
        <fullName evidence="6">Adenylate kinase active site lid domain-containing protein</fullName>
    </recommendedName>
</protein>
<dbReference type="SUPFAM" id="SSF52540">
    <property type="entry name" value="P-loop containing nucleoside triphosphate hydrolases"/>
    <property type="match status" value="1"/>
</dbReference>
<feature type="domain" description="Adenylate kinase active site lid" evidence="6">
    <location>
        <begin position="204"/>
        <end position="239"/>
    </location>
</feature>
<evidence type="ECO:0000259" key="6">
    <source>
        <dbReference type="Pfam" id="PF05191"/>
    </source>
</evidence>
<dbReference type="InterPro" id="IPR000850">
    <property type="entry name" value="Adenylat/UMP-CMP_kin"/>
</dbReference>
<keyword evidence="1 4" id="KW-0808">Transferase</keyword>
<feature type="region of interest" description="Disordered" evidence="5">
    <location>
        <begin position="268"/>
        <end position="293"/>
    </location>
</feature>
<dbReference type="NCBIfam" id="TIGR01351">
    <property type="entry name" value="adk"/>
    <property type="match status" value="1"/>
</dbReference>
<dbReference type="PRINTS" id="PR00094">
    <property type="entry name" value="ADENYLTKNASE"/>
</dbReference>
<dbReference type="Proteomes" id="UP001556367">
    <property type="component" value="Unassembled WGS sequence"/>
</dbReference>
<keyword evidence="8" id="KW-1185">Reference proteome</keyword>
<dbReference type="InterPro" id="IPR027417">
    <property type="entry name" value="P-loop_NTPase"/>
</dbReference>
<keyword evidence="2" id="KW-0547">Nucleotide-binding</keyword>
<organism evidence="7 8">
    <name type="scientific">Hohenbuehelia grisea</name>
    <dbReference type="NCBI Taxonomy" id="104357"/>
    <lineage>
        <taxon>Eukaryota</taxon>
        <taxon>Fungi</taxon>
        <taxon>Dikarya</taxon>
        <taxon>Basidiomycota</taxon>
        <taxon>Agaricomycotina</taxon>
        <taxon>Agaricomycetes</taxon>
        <taxon>Agaricomycetidae</taxon>
        <taxon>Agaricales</taxon>
        <taxon>Pleurotineae</taxon>
        <taxon>Pleurotaceae</taxon>
        <taxon>Hohenbuehelia</taxon>
    </lineage>
</organism>
<gene>
    <name evidence="7" type="ORF">HGRIS_012791</name>
</gene>
<keyword evidence="3 4" id="KW-0418">Kinase</keyword>
<evidence type="ECO:0000256" key="1">
    <source>
        <dbReference type="ARBA" id="ARBA00022679"/>
    </source>
</evidence>
<dbReference type="PANTHER" id="PTHR23359">
    <property type="entry name" value="NUCLEOTIDE KINASE"/>
    <property type="match status" value="1"/>
</dbReference>
<dbReference type="HAMAP" id="MF_00235">
    <property type="entry name" value="Adenylate_kinase_Adk"/>
    <property type="match status" value="1"/>
</dbReference>